<feature type="compositionally biased region" description="Polar residues" evidence="2">
    <location>
        <begin position="316"/>
        <end position="334"/>
    </location>
</feature>
<dbReference type="InterPro" id="IPR045192">
    <property type="entry name" value="AP180-like"/>
</dbReference>
<dbReference type="Proteomes" id="UP000311919">
    <property type="component" value="Unassembled WGS sequence"/>
</dbReference>
<dbReference type="InterPro" id="IPR013809">
    <property type="entry name" value="ENTH"/>
</dbReference>
<dbReference type="GO" id="GO:0030136">
    <property type="term" value="C:clathrin-coated vesicle"/>
    <property type="evidence" value="ECO:0007669"/>
    <property type="project" value="InterPro"/>
</dbReference>
<proteinExistence type="inferred from homology"/>
<dbReference type="EMBL" id="SKCS01000497">
    <property type="protein sequence ID" value="TNN05860.1"/>
    <property type="molecule type" value="Genomic_DNA"/>
</dbReference>
<evidence type="ECO:0000313" key="4">
    <source>
        <dbReference type="EMBL" id="TNN05860.1"/>
    </source>
</evidence>
<dbReference type="PANTHER" id="PTHR22951:SF5">
    <property type="entry name" value="PHOSPHATIDYLINOSITOL-BINDING CLATHRIN ASSEMBLY PROTEIN LAP"/>
    <property type="match status" value="1"/>
</dbReference>
<dbReference type="PROSITE" id="PS50942">
    <property type="entry name" value="ENTH"/>
    <property type="match status" value="1"/>
</dbReference>
<dbReference type="GO" id="GO:0098894">
    <property type="term" value="C:extrinsic component of presynaptic endocytic zone membrane"/>
    <property type="evidence" value="ECO:0007669"/>
    <property type="project" value="TreeGrafter"/>
</dbReference>
<evidence type="ECO:0000256" key="1">
    <source>
        <dbReference type="ARBA" id="ARBA00008011"/>
    </source>
</evidence>
<dbReference type="PANTHER" id="PTHR22951">
    <property type="entry name" value="CLATHRIN ASSEMBLY PROTEIN"/>
    <property type="match status" value="1"/>
</dbReference>
<dbReference type="AlphaFoldDB" id="A0A4Z2CPD8"/>
<dbReference type="OrthoDB" id="44015at2759"/>
<dbReference type="GO" id="GO:0008021">
    <property type="term" value="C:synaptic vesicle"/>
    <property type="evidence" value="ECO:0007669"/>
    <property type="project" value="TreeGrafter"/>
</dbReference>
<dbReference type="SUPFAM" id="SSF89009">
    <property type="entry name" value="GAT-like domain"/>
    <property type="match status" value="1"/>
</dbReference>
<reference evidence="4 5" key="1">
    <citation type="submission" date="2019-03" db="EMBL/GenBank/DDBJ databases">
        <title>An improved genome assembly of the fluke Schistosoma japonicum.</title>
        <authorList>
            <person name="Hu W."/>
            <person name="Luo F."/>
            <person name="Yin M."/>
            <person name="Mo X."/>
            <person name="Sun C."/>
            <person name="Wu Q."/>
            <person name="Zhu B."/>
            <person name="Xiang M."/>
            <person name="Wang J."/>
            <person name="Wang Y."/>
            <person name="Zhang T."/>
            <person name="Xu B."/>
            <person name="Zheng H."/>
            <person name="Feng Z."/>
        </authorList>
    </citation>
    <scope>NUCLEOTIDE SEQUENCE [LARGE SCALE GENOMIC DNA]</scope>
    <source>
        <strain evidence="4">HuSjv2</strain>
        <tissue evidence="4">Worms</tissue>
    </source>
</reference>
<comment type="similarity">
    <text evidence="1">Belongs to the PICALM/SNAP91 family.</text>
</comment>
<dbReference type="GO" id="GO:0005546">
    <property type="term" value="F:phosphatidylinositol-4,5-bisphosphate binding"/>
    <property type="evidence" value="ECO:0007669"/>
    <property type="project" value="TreeGrafter"/>
</dbReference>
<keyword evidence="5" id="KW-1185">Reference proteome</keyword>
<name>A0A4Z2CPD8_SCHJA</name>
<evidence type="ECO:0000313" key="5">
    <source>
        <dbReference type="Proteomes" id="UP000311919"/>
    </source>
</evidence>
<dbReference type="GO" id="GO:0072583">
    <property type="term" value="P:clathrin-dependent endocytosis"/>
    <property type="evidence" value="ECO:0007669"/>
    <property type="project" value="InterPro"/>
</dbReference>
<dbReference type="STRING" id="6182.A0A4Z2CPD8"/>
<dbReference type="Gene3D" id="1.20.58.150">
    <property type="entry name" value="ANTH domain"/>
    <property type="match status" value="1"/>
</dbReference>
<dbReference type="GO" id="GO:0048268">
    <property type="term" value="P:clathrin coat assembly"/>
    <property type="evidence" value="ECO:0007669"/>
    <property type="project" value="InterPro"/>
</dbReference>
<evidence type="ECO:0000256" key="2">
    <source>
        <dbReference type="SAM" id="MobiDB-lite"/>
    </source>
</evidence>
<organism evidence="4 5">
    <name type="scientific">Schistosoma japonicum</name>
    <name type="common">Blood fluke</name>
    <dbReference type="NCBI Taxonomy" id="6182"/>
    <lineage>
        <taxon>Eukaryota</taxon>
        <taxon>Metazoa</taxon>
        <taxon>Spiralia</taxon>
        <taxon>Lophotrochozoa</taxon>
        <taxon>Platyhelminthes</taxon>
        <taxon>Trematoda</taxon>
        <taxon>Digenea</taxon>
        <taxon>Strigeidida</taxon>
        <taxon>Schistosomatoidea</taxon>
        <taxon>Schistosomatidae</taxon>
        <taxon>Schistosoma</taxon>
    </lineage>
</organism>
<dbReference type="GO" id="GO:0000149">
    <property type="term" value="F:SNARE binding"/>
    <property type="evidence" value="ECO:0007669"/>
    <property type="project" value="TreeGrafter"/>
</dbReference>
<dbReference type="Pfam" id="PF07651">
    <property type="entry name" value="ANTH"/>
    <property type="match status" value="1"/>
</dbReference>
<comment type="caution">
    <text evidence="4">The sequence shown here is derived from an EMBL/GenBank/DDBJ whole genome shotgun (WGS) entry which is preliminary data.</text>
</comment>
<protein>
    <submittedName>
        <fullName evidence="4">Phosphatidylinositol-binding clathrin assembly protein</fullName>
    </submittedName>
</protein>
<dbReference type="GO" id="GO:0016185">
    <property type="term" value="P:synaptic vesicle budding from presynaptic endocytic zone membrane"/>
    <property type="evidence" value="ECO:0007669"/>
    <property type="project" value="TreeGrafter"/>
</dbReference>
<gene>
    <name evidence="4" type="ORF">EWB00_008830</name>
</gene>
<dbReference type="SMART" id="SM00273">
    <property type="entry name" value="ENTH"/>
    <property type="match status" value="1"/>
</dbReference>
<dbReference type="GO" id="GO:0032050">
    <property type="term" value="F:clathrin heavy chain binding"/>
    <property type="evidence" value="ECO:0007669"/>
    <property type="project" value="TreeGrafter"/>
</dbReference>
<dbReference type="Gene3D" id="1.25.40.90">
    <property type="match status" value="1"/>
</dbReference>
<dbReference type="GO" id="GO:0005545">
    <property type="term" value="F:1-phosphatidylinositol binding"/>
    <property type="evidence" value="ECO:0007669"/>
    <property type="project" value="InterPro"/>
</dbReference>
<dbReference type="InterPro" id="IPR008942">
    <property type="entry name" value="ENTH_VHS"/>
</dbReference>
<dbReference type="InterPro" id="IPR014712">
    <property type="entry name" value="ANTH_dom_sf"/>
</dbReference>
<dbReference type="InterPro" id="IPR011417">
    <property type="entry name" value="ANTH_dom"/>
</dbReference>
<feature type="domain" description="ENTH" evidence="3">
    <location>
        <begin position="26"/>
        <end position="157"/>
    </location>
</feature>
<sequence>MAGKVVKQLAGSGTGQSLSDLMTAMKYTLSGSVVVKIICKATTEEMCAPKRKHLAYLVQCTFEPRLSIPDFANQIVIRTQHSNLVVVFKALLTIHHLMQFGNERFSQYVASNNCHFYVPSLHDRNSVQAHGISLFLRPYAKYLDEKAASYREVAFDFCRLKRGKDDGDMRTMPHDKLMKTLPVIEKQLDALLLFDATLNELSNSLLRVAHLSLYRDLIRLYAVYNEGMINLIGRYFTMSKRDCRISLEIYKNFTKRMEAMNTFVRIAESAEPGGIPLTTDSENNYFKPVPPSVLEALEEHLVNLETHKQVEKKVTGGNTSPKSQTVNPLTSINTISPKYNNEDFESKFSTTFNNNNSSNEYNQSNKFVLSAAERRRIIEEERTRLEAFVSTARQHKFSDRNYTNTSDQNNYYSEKFDNDNFLDLLSFGELSTTKQSNDPLIVSNANKSNWLPIEQNSTLTSEHNLLDFNDISTNSSLPFSSNTTNLQLFPVETPSKSLVPVISPNQLSSKNPFLPDNFPQLPNTSEVFMSNQPVCSNLTSTSEQIQPNSNTIQSNSLISLDDKIAQIAENLSIRDHSYTSAQSGRIYRAPDGSLSAINWSGTMPFVQNSNVTSQQISQISSLRQSPSLNQIIGSFSTTNQQPVTSINGLNLPFSSTNPWAVLPFTNNQLFATTTTTTAITTISSMPISSNGTMNRSTNNNPFLL</sequence>
<evidence type="ECO:0000259" key="3">
    <source>
        <dbReference type="PROSITE" id="PS50942"/>
    </source>
</evidence>
<dbReference type="GO" id="GO:0005905">
    <property type="term" value="C:clathrin-coated pit"/>
    <property type="evidence" value="ECO:0007669"/>
    <property type="project" value="TreeGrafter"/>
</dbReference>
<dbReference type="SUPFAM" id="SSF48464">
    <property type="entry name" value="ENTH/VHS domain"/>
    <property type="match status" value="1"/>
</dbReference>
<feature type="region of interest" description="Disordered" evidence="2">
    <location>
        <begin position="311"/>
        <end position="334"/>
    </location>
</feature>
<accession>A0A4Z2CPD8</accession>